<dbReference type="NCBIfam" id="NF001109">
    <property type="entry name" value="PRK00136.1"/>
    <property type="match status" value="1"/>
</dbReference>
<evidence type="ECO:0000256" key="2">
    <source>
        <dbReference type="ARBA" id="ARBA00022980"/>
    </source>
</evidence>
<dbReference type="GO" id="GO:0006412">
    <property type="term" value="P:translation"/>
    <property type="evidence" value="ECO:0007669"/>
    <property type="project" value="UniProtKB-UniRule"/>
</dbReference>
<dbReference type="HAMAP" id="MF_01302_B">
    <property type="entry name" value="Ribosomal_uS8_B"/>
    <property type="match status" value="1"/>
</dbReference>
<evidence type="ECO:0000256" key="5">
    <source>
        <dbReference type="HAMAP-Rule" id="MF_01302"/>
    </source>
</evidence>
<dbReference type="Pfam" id="PF00410">
    <property type="entry name" value="Ribosomal_S8"/>
    <property type="match status" value="1"/>
</dbReference>
<comment type="similarity">
    <text evidence="1 5 6">Belongs to the universal ribosomal protein uS8 family.</text>
</comment>
<dbReference type="Proteomes" id="UP000176770">
    <property type="component" value="Unassembled WGS sequence"/>
</dbReference>
<evidence type="ECO:0000256" key="4">
    <source>
        <dbReference type="ARBA" id="ARBA00035258"/>
    </source>
</evidence>
<proteinExistence type="inferred from homology"/>
<dbReference type="FunFam" id="3.30.1490.10:FF:000001">
    <property type="entry name" value="30S ribosomal protein S8"/>
    <property type="match status" value="1"/>
</dbReference>
<dbReference type="GO" id="GO:0005737">
    <property type="term" value="C:cytoplasm"/>
    <property type="evidence" value="ECO:0007669"/>
    <property type="project" value="UniProtKB-ARBA"/>
</dbReference>
<dbReference type="AlphaFoldDB" id="A0A1G2HI59"/>
<dbReference type="InterPro" id="IPR035987">
    <property type="entry name" value="Ribosomal_uS8_sf"/>
</dbReference>
<evidence type="ECO:0000313" key="8">
    <source>
        <dbReference type="Proteomes" id="UP000176770"/>
    </source>
</evidence>
<protein>
    <recommendedName>
        <fullName evidence="4 5">Small ribosomal subunit protein uS8</fullName>
    </recommendedName>
</protein>
<evidence type="ECO:0000256" key="6">
    <source>
        <dbReference type="RuleBase" id="RU003660"/>
    </source>
</evidence>
<dbReference type="PANTHER" id="PTHR11758">
    <property type="entry name" value="40S RIBOSOMAL PROTEIN S15A"/>
    <property type="match status" value="1"/>
</dbReference>
<keyword evidence="3 5" id="KW-0687">Ribonucleoprotein</keyword>
<evidence type="ECO:0000256" key="3">
    <source>
        <dbReference type="ARBA" id="ARBA00023274"/>
    </source>
</evidence>
<comment type="subunit">
    <text evidence="5">Part of the 30S ribosomal subunit. Contacts proteins S5 and S12.</text>
</comment>
<dbReference type="GO" id="GO:0019843">
    <property type="term" value="F:rRNA binding"/>
    <property type="evidence" value="ECO:0007669"/>
    <property type="project" value="UniProtKB-UniRule"/>
</dbReference>
<organism evidence="7 8">
    <name type="scientific">Candidatus Spechtbacteria bacterium RIFCSPLOWO2_12_FULL_38_22</name>
    <dbReference type="NCBI Taxonomy" id="1802165"/>
    <lineage>
        <taxon>Bacteria</taxon>
        <taxon>Candidatus Spechtiibacteriota</taxon>
    </lineage>
</organism>
<dbReference type="InterPro" id="IPR047863">
    <property type="entry name" value="Ribosomal_uS8_CS"/>
</dbReference>
<dbReference type="SUPFAM" id="SSF56047">
    <property type="entry name" value="Ribosomal protein S8"/>
    <property type="match status" value="1"/>
</dbReference>
<dbReference type="GO" id="GO:0003735">
    <property type="term" value="F:structural constituent of ribosome"/>
    <property type="evidence" value="ECO:0007669"/>
    <property type="project" value="InterPro"/>
</dbReference>
<evidence type="ECO:0000313" key="7">
    <source>
        <dbReference type="EMBL" id="OGZ62175.1"/>
    </source>
</evidence>
<dbReference type="GO" id="GO:0005840">
    <property type="term" value="C:ribosome"/>
    <property type="evidence" value="ECO:0007669"/>
    <property type="project" value="UniProtKB-KW"/>
</dbReference>
<comment type="function">
    <text evidence="5">One of the primary rRNA binding proteins, it binds directly to 16S rRNA central domain where it helps coordinate assembly of the platform of the 30S subunit.</text>
</comment>
<dbReference type="Gene3D" id="3.30.1370.30">
    <property type="match status" value="1"/>
</dbReference>
<dbReference type="EMBL" id="MHOK01000006">
    <property type="protein sequence ID" value="OGZ62175.1"/>
    <property type="molecule type" value="Genomic_DNA"/>
</dbReference>
<gene>
    <name evidence="5" type="primary">rpsH</name>
    <name evidence="7" type="ORF">A3F94_01175</name>
</gene>
<dbReference type="STRING" id="1802165.A3F94_01175"/>
<evidence type="ECO:0000256" key="1">
    <source>
        <dbReference type="ARBA" id="ARBA00006471"/>
    </source>
</evidence>
<comment type="caution">
    <text evidence="7">The sequence shown here is derived from an EMBL/GenBank/DDBJ whole genome shotgun (WGS) entry which is preliminary data.</text>
</comment>
<name>A0A1G2HI59_9BACT</name>
<reference evidence="7 8" key="1">
    <citation type="journal article" date="2016" name="Nat. Commun.">
        <title>Thousands of microbial genomes shed light on interconnected biogeochemical processes in an aquifer system.</title>
        <authorList>
            <person name="Anantharaman K."/>
            <person name="Brown C.T."/>
            <person name="Hug L.A."/>
            <person name="Sharon I."/>
            <person name="Castelle C.J."/>
            <person name="Probst A.J."/>
            <person name="Thomas B.C."/>
            <person name="Singh A."/>
            <person name="Wilkins M.J."/>
            <person name="Karaoz U."/>
            <person name="Brodie E.L."/>
            <person name="Williams K.H."/>
            <person name="Hubbard S.S."/>
            <person name="Banfield J.F."/>
        </authorList>
    </citation>
    <scope>NUCLEOTIDE SEQUENCE [LARGE SCALE GENOMIC DNA]</scope>
</reference>
<dbReference type="PROSITE" id="PS00053">
    <property type="entry name" value="RIBOSOMAL_S8"/>
    <property type="match status" value="1"/>
</dbReference>
<dbReference type="GO" id="GO:1990904">
    <property type="term" value="C:ribonucleoprotein complex"/>
    <property type="evidence" value="ECO:0007669"/>
    <property type="project" value="UniProtKB-KW"/>
</dbReference>
<sequence length="129" mass="14275">MDTIANMLTIIRNGQAVKKDLVRIPYSKVKFNLAKLLEKEGFLGSVETKGGNHKLIIVAQLKYGEGGGSHINSLKRVSKPGQRLYVSYKNLRPIKEGYGRAIISTPRGLLTGESAKKEKVGGEYICEIW</sequence>
<keyword evidence="5" id="KW-0699">rRNA-binding</keyword>
<dbReference type="InterPro" id="IPR000630">
    <property type="entry name" value="Ribosomal_uS8"/>
</dbReference>
<keyword evidence="2 5" id="KW-0689">Ribosomal protein</keyword>
<keyword evidence="5" id="KW-0694">RNA-binding</keyword>
<accession>A0A1G2HI59</accession>
<dbReference type="Gene3D" id="3.30.1490.10">
    <property type="match status" value="1"/>
</dbReference>